<feature type="chain" id="PRO_5042018753" description="Protein TAPETUM DETERMINANT 1-like" evidence="2">
    <location>
        <begin position="26"/>
        <end position="160"/>
    </location>
</feature>
<sequence length="160" mass="18050">MSLLQMIFYLMILIIIVCNIGSHSASYSESSNSTSGNNIQRTTTTKAEPIYPNHRKLLQHGRCTNRDLSISQSKGSSRGIPQYIVEIVNTCVQGCATSNIHLHCGWFAFARMVNPKTFKRLAYDDCLVNGGRPLKTSQTIRFTYSNSFMYPITFKFADFC</sequence>
<protein>
    <recommendedName>
        <fullName evidence="5">Protein TAPETUM DETERMINANT 1-like</fullName>
    </recommendedName>
</protein>
<name>A0AAF0XZ12_DAUCS</name>
<evidence type="ECO:0000313" key="3">
    <source>
        <dbReference type="EMBL" id="WOH15852.1"/>
    </source>
</evidence>
<reference evidence="3" key="2">
    <citation type="submission" date="2022-03" db="EMBL/GenBank/DDBJ databases">
        <title>Draft title - Genomic analysis of global carrot germplasm unveils the trajectory of domestication and the origin of high carotenoid orange carrot.</title>
        <authorList>
            <person name="Iorizzo M."/>
            <person name="Ellison S."/>
            <person name="Senalik D."/>
            <person name="Macko-Podgorni A."/>
            <person name="Grzebelus D."/>
            <person name="Bostan H."/>
            <person name="Rolling W."/>
            <person name="Curaba J."/>
            <person name="Simon P."/>
        </authorList>
    </citation>
    <scope>NUCLEOTIDE SEQUENCE</scope>
    <source>
        <tissue evidence="3">Leaf</tissue>
    </source>
</reference>
<keyword evidence="4" id="KW-1185">Reference proteome</keyword>
<organism evidence="3 4">
    <name type="scientific">Daucus carota subsp. sativus</name>
    <name type="common">Carrot</name>
    <dbReference type="NCBI Taxonomy" id="79200"/>
    <lineage>
        <taxon>Eukaryota</taxon>
        <taxon>Viridiplantae</taxon>
        <taxon>Streptophyta</taxon>
        <taxon>Embryophyta</taxon>
        <taxon>Tracheophyta</taxon>
        <taxon>Spermatophyta</taxon>
        <taxon>Magnoliopsida</taxon>
        <taxon>eudicotyledons</taxon>
        <taxon>Gunneridae</taxon>
        <taxon>Pentapetalae</taxon>
        <taxon>asterids</taxon>
        <taxon>campanulids</taxon>
        <taxon>Apiales</taxon>
        <taxon>Apiaceae</taxon>
        <taxon>Apioideae</taxon>
        <taxon>Scandiceae</taxon>
        <taxon>Daucinae</taxon>
        <taxon>Daucus</taxon>
        <taxon>Daucus sect. Daucus</taxon>
    </lineage>
</organism>
<dbReference type="Proteomes" id="UP000077755">
    <property type="component" value="Chromosome 9"/>
</dbReference>
<dbReference type="GO" id="GO:0001709">
    <property type="term" value="P:cell fate determination"/>
    <property type="evidence" value="ECO:0007669"/>
    <property type="project" value="TreeGrafter"/>
</dbReference>
<dbReference type="InterPro" id="IPR040361">
    <property type="entry name" value="TPD1"/>
</dbReference>
<proteinExistence type="predicted"/>
<dbReference type="PANTHER" id="PTHR33184:SF2">
    <property type="entry name" value="APPLE DOMAIN-CONTAINING PROTEIN"/>
    <property type="match status" value="1"/>
</dbReference>
<dbReference type="PANTHER" id="PTHR33184">
    <property type="entry name" value="PROTEIN TAPETUM DETERMINANT 1-LIKE-RELATED"/>
    <property type="match status" value="1"/>
</dbReference>
<dbReference type="Pfam" id="PF24068">
    <property type="entry name" value="TPD1_C"/>
    <property type="match status" value="1"/>
</dbReference>
<dbReference type="EMBL" id="CP093351">
    <property type="protein sequence ID" value="WOH15852.1"/>
    <property type="molecule type" value="Genomic_DNA"/>
</dbReference>
<evidence type="ECO:0000256" key="2">
    <source>
        <dbReference type="SAM" id="SignalP"/>
    </source>
</evidence>
<keyword evidence="1 2" id="KW-0732">Signal</keyword>
<reference evidence="3" key="1">
    <citation type="journal article" date="2016" name="Nat. Genet.">
        <title>A high-quality carrot genome assembly provides new insights into carotenoid accumulation and asterid genome evolution.</title>
        <authorList>
            <person name="Iorizzo M."/>
            <person name="Ellison S."/>
            <person name="Senalik D."/>
            <person name="Zeng P."/>
            <person name="Satapoomin P."/>
            <person name="Huang J."/>
            <person name="Bowman M."/>
            <person name="Iovene M."/>
            <person name="Sanseverino W."/>
            <person name="Cavagnaro P."/>
            <person name="Yildiz M."/>
            <person name="Macko-Podgorni A."/>
            <person name="Moranska E."/>
            <person name="Grzebelus E."/>
            <person name="Grzebelus D."/>
            <person name="Ashrafi H."/>
            <person name="Zheng Z."/>
            <person name="Cheng S."/>
            <person name="Spooner D."/>
            <person name="Van Deynze A."/>
            <person name="Simon P."/>
        </authorList>
    </citation>
    <scope>NUCLEOTIDE SEQUENCE</scope>
    <source>
        <tissue evidence="3">Leaf</tissue>
    </source>
</reference>
<feature type="signal peptide" evidence="2">
    <location>
        <begin position="1"/>
        <end position="25"/>
    </location>
</feature>
<gene>
    <name evidence="3" type="ORF">DCAR_0935398</name>
</gene>
<dbReference type="AlphaFoldDB" id="A0AAF0XZ12"/>
<evidence type="ECO:0000256" key="1">
    <source>
        <dbReference type="ARBA" id="ARBA00022729"/>
    </source>
</evidence>
<evidence type="ECO:0000313" key="4">
    <source>
        <dbReference type="Proteomes" id="UP000077755"/>
    </source>
</evidence>
<evidence type="ECO:0008006" key="5">
    <source>
        <dbReference type="Google" id="ProtNLM"/>
    </source>
</evidence>
<accession>A0AAF0XZ12</accession>